<evidence type="ECO:0000313" key="3">
    <source>
        <dbReference type="Proteomes" id="UP001598251"/>
    </source>
</evidence>
<dbReference type="Proteomes" id="UP001598251">
    <property type="component" value="Unassembled WGS sequence"/>
</dbReference>
<dbReference type="PANTHER" id="PTHR13887:SF33">
    <property type="entry name" value="ISOMERASE"/>
    <property type="match status" value="1"/>
</dbReference>
<name>A0ABW6EBS7_9ACTN</name>
<reference evidence="2 3" key="1">
    <citation type="submission" date="2024-09" db="EMBL/GenBank/DDBJ databases">
        <title>The Natural Products Discovery Center: Release of the First 8490 Sequenced Strains for Exploring Actinobacteria Biosynthetic Diversity.</title>
        <authorList>
            <person name="Kalkreuter E."/>
            <person name="Kautsar S.A."/>
            <person name="Yang D."/>
            <person name="Bader C.D."/>
            <person name="Teijaro C.N."/>
            <person name="Fluegel L."/>
            <person name="Davis C.M."/>
            <person name="Simpson J.R."/>
            <person name="Lauterbach L."/>
            <person name="Steele A.D."/>
            <person name="Gui C."/>
            <person name="Meng S."/>
            <person name="Li G."/>
            <person name="Viehrig K."/>
            <person name="Ye F."/>
            <person name="Su P."/>
            <person name="Kiefer A.F."/>
            <person name="Nichols A."/>
            <person name="Cepeda A.J."/>
            <person name="Yan W."/>
            <person name="Fan B."/>
            <person name="Jiang Y."/>
            <person name="Adhikari A."/>
            <person name="Zheng C.-J."/>
            <person name="Schuster L."/>
            <person name="Cowan T.M."/>
            <person name="Smanski M.J."/>
            <person name="Chevrette M.G."/>
            <person name="De Carvalho L.P.S."/>
            <person name="Shen B."/>
        </authorList>
    </citation>
    <scope>NUCLEOTIDE SEQUENCE [LARGE SCALE GENOMIC DNA]</scope>
    <source>
        <strain evidence="2 3">NPDC058546</strain>
    </source>
</reference>
<dbReference type="InterPro" id="IPR001853">
    <property type="entry name" value="DSBA-like_thioredoxin_dom"/>
</dbReference>
<sequence length="218" mass="24060">MADPVKIKIWSDYVCPFCMLAEGPIEEAIKDVGVEVDVEWMPFELRAHPQPTLRPEDEYLPAVWERAVYPMARRLGVDITLPTVSPQPYTALAFEGYQYAAEHGLGDAYNQRMFRAFFQEDQDLGEVDVLAALAVGIGLDEAGFRAALADGTYRARHQEALREAAAHQVRSVPTLLVGDIRIEGVPRPAQLRKAILDARARQTEEAGYGAACGIDGTC</sequence>
<comment type="caution">
    <text evidence="2">The sequence shown here is derived from an EMBL/GenBank/DDBJ whole genome shotgun (WGS) entry which is preliminary data.</text>
</comment>
<feature type="domain" description="DSBA-like thioredoxin" evidence="1">
    <location>
        <begin position="7"/>
        <end position="195"/>
    </location>
</feature>
<evidence type="ECO:0000313" key="2">
    <source>
        <dbReference type="EMBL" id="MFD4212743.1"/>
    </source>
</evidence>
<protein>
    <submittedName>
        <fullName evidence="2">DsbA family protein</fullName>
    </submittedName>
</protein>
<organism evidence="2 3">
    <name type="scientific">Streptomyces sindenensis</name>
    <dbReference type="NCBI Taxonomy" id="67363"/>
    <lineage>
        <taxon>Bacteria</taxon>
        <taxon>Bacillati</taxon>
        <taxon>Actinomycetota</taxon>
        <taxon>Actinomycetes</taxon>
        <taxon>Kitasatosporales</taxon>
        <taxon>Streptomycetaceae</taxon>
        <taxon>Streptomyces</taxon>
    </lineage>
</organism>
<gene>
    <name evidence="2" type="ORF">ACFWSS_07505</name>
</gene>
<dbReference type="Gene3D" id="3.40.30.10">
    <property type="entry name" value="Glutaredoxin"/>
    <property type="match status" value="1"/>
</dbReference>
<dbReference type="InterPro" id="IPR036249">
    <property type="entry name" value="Thioredoxin-like_sf"/>
</dbReference>
<dbReference type="RefSeq" id="WP_382824381.1">
    <property type="nucleotide sequence ID" value="NZ_JBHXLY010000003.1"/>
</dbReference>
<proteinExistence type="predicted"/>
<evidence type="ECO:0000259" key="1">
    <source>
        <dbReference type="Pfam" id="PF01323"/>
    </source>
</evidence>
<dbReference type="PANTHER" id="PTHR13887">
    <property type="entry name" value="GLUTATHIONE S-TRANSFERASE KAPPA"/>
    <property type="match status" value="1"/>
</dbReference>
<dbReference type="SUPFAM" id="SSF52833">
    <property type="entry name" value="Thioredoxin-like"/>
    <property type="match status" value="1"/>
</dbReference>
<dbReference type="CDD" id="cd03024">
    <property type="entry name" value="DsbA_FrnE"/>
    <property type="match status" value="1"/>
</dbReference>
<keyword evidence="3" id="KW-1185">Reference proteome</keyword>
<dbReference type="Pfam" id="PF01323">
    <property type="entry name" value="DSBA"/>
    <property type="match status" value="1"/>
</dbReference>
<dbReference type="EMBL" id="JBHXOF010000003">
    <property type="protein sequence ID" value="MFD4212743.1"/>
    <property type="molecule type" value="Genomic_DNA"/>
</dbReference>
<accession>A0ABW6EBS7</accession>